<evidence type="ECO:0000256" key="4">
    <source>
        <dbReference type="SAM" id="SignalP"/>
    </source>
</evidence>
<accession>A0A7W2EVI5</accession>
<evidence type="ECO:0000256" key="1">
    <source>
        <dbReference type="ARBA" id="ARBA00010333"/>
    </source>
</evidence>
<evidence type="ECO:0000313" key="7">
    <source>
        <dbReference type="Proteomes" id="UP000534388"/>
    </source>
</evidence>
<keyword evidence="3 4" id="KW-0732">Signal</keyword>
<keyword evidence="7" id="KW-1185">Reference proteome</keyword>
<evidence type="ECO:0000313" key="6">
    <source>
        <dbReference type="EMBL" id="MBA5639397.1"/>
    </source>
</evidence>
<protein>
    <submittedName>
        <fullName evidence="6">Amino acid ABC transporter substrate-binding protein</fullName>
    </submittedName>
</protein>
<dbReference type="PANTHER" id="PTHR30085">
    <property type="entry name" value="AMINO ACID ABC TRANSPORTER PERMEASE"/>
    <property type="match status" value="1"/>
</dbReference>
<reference evidence="6 7" key="1">
    <citation type="submission" date="2020-07" db="EMBL/GenBank/DDBJ databases">
        <title>Novel species isolated from subtropical streams in China.</title>
        <authorList>
            <person name="Lu H."/>
        </authorList>
    </citation>
    <scope>NUCLEOTIDE SEQUENCE [LARGE SCALE GENOMIC DNA]</scope>
    <source>
        <strain evidence="6 7">LX20W</strain>
    </source>
</reference>
<sequence length="291" mass="31554">MSLTSKFSIGALLCFGMSTLCHAEHPAGTLQKIAANGTIVVGYRPASVPFSMRNGSAAPTGYTLDLCAHIIDNIRKEWAPDLKVRYVEVKSSDRIQKLVDGEIDLECGSTTNTRERAEQVTFANTTFVTSSRILTHASSTINSVAGLKGHRVAIAQGASVAPLLSKIDVEQGLNIHYVRVKDFTDGFEALDSGKVDAFVSDDIQFAQYIAHSTHPKDYAIVGAPLSIDALGIMMRKQDVQLHGIANRTLSALVASGEFNKIYAKWFITPSLQFPMSEALKKLLKNPSNQAL</sequence>
<proteinExistence type="inferred from homology"/>
<dbReference type="Gene3D" id="3.40.190.10">
    <property type="entry name" value="Periplasmic binding protein-like II"/>
    <property type="match status" value="2"/>
</dbReference>
<dbReference type="InterPro" id="IPR001638">
    <property type="entry name" value="Solute-binding_3/MltF_N"/>
</dbReference>
<dbReference type="SMART" id="SM00062">
    <property type="entry name" value="PBPb"/>
    <property type="match status" value="1"/>
</dbReference>
<dbReference type="SUPFAM" id="SSF53850">
    <property type="entry name" value="Periplasmic binding protein-like II"/>
    <property type="match status" value="1"/>
</dbReference>
<dbReference type="GO" id="GO:0005576">
    <property type="term" value="C:extracellular region"/>
    <property type="evidence" value="ECO:0007669"/>
    <property type="project" value="TreeGrafter"/>
</dbReference>
<dbReference type="EMBL" id="JACEZT010000015">
    <property type="protein sequence ID" value="MBA5639397.1"/>
    <property type="molecule type" value="Genomic_DNA"/>
</dbReference>
<feature type="domain" description="Solute-binding protein family 3/N-terminal" evidence="5">
    <location>
        <begin position="38"/>
        <end position="269"/>
    </location>
</feature>
<evidence type="ECO:0000256" key="2">
    <source>
        <dbReference type="ARBA" id="ARBA00022448"/>
    </source>
</evidence>
<evidence type="ECO:0000259" key="5">
    <source>
        <dbReference type="SMART" id="SM00062"/>
    </source>
</evidence>
<dbReference type="GO" id="GO:0030288">
    <property type="term" value="C:outer membrane-bounded periplasmic space"/>
    <property type="evidence" value="ECO:0007669"/>
    <property type="project" value="TreeGrafter"/>
</dbReference>
<dbReference type="Proteomes" id="UP000534388">
    <property type="component" value="Unassembled WGS sequence"/>
</dbReference>
<dbReference type="PANTHER" id="PTHR30085:SF2">
    <property type="entry name" value="GLUTAMATE_ASPARTATE IMPORT SOLUTE-BINDING PROTEIN"/>
    <property type="match status" value="1"/>
</dbReference>
<dbReference type="Pfam" id="PF00497">
    <property type="entry name" value="SBP_bac_3"/>
    <property type="match status" value="1"/>
</dbReference>
<comment type="caution">
    <text evidence="6">The sequence shown here is derived from an EMBL/GenBank/DDBJ whole genome shotgun (WGS) entry which is preliminary data.</text>
</comment>
<evidence type="ECO:0000256" key="3">
    <source>
        <dbReference type="ARBA" id="ARBA00022729"/>
    </source>
</evidence>
<organism evidence="6 7">
    <name type="scientific">Rugamonas brunnea</name>
    <dbReference type="NCBI Taxonomy" id="2758569"/>
    <lineage>
        <taxon>Bacteria</taxon>
        <taxon>Pseudomonadati</taxon>
        <taxon>Pseudomonadota</taxon>
        <taxon>Betaproteobacteria</taxon>
        <taxon>Burkholderiales</taxon>
        <taxon>Oxalobacteraceae</taxon>
        <taxon>Telluria group</taxon>
        <taxon>Rugamonas</taxon>
    </lineage>
</organism>
<gene>
    <name evidence="6" type="ORF">H3H37_20240</name>
</gene>
<comment type="similarity">
    <text evidence="1">Belongs to the bacterial solute-binding protein 3 family.</text>
</comment>
<feature type="signal peptide" evidence="4">
    <location>
        <begin position="1"/>
        <end position="23"/>
    </location>
</feature>
<name>A0A7W2EVI5_9BURK</name>
<dbReference type="RefSeq" id="WP_182165877.1">
    <property type="nucleotide sequence ID" value="NZ_JACEZT010000015.1"/>
</dbReference>
<dbReference type="InterPro" id="IPR051455">
    <property type="entry name" value="Bact_solute-bind_prot3"/>
</dbReference>
<dbReference type="GO" id="GO:0006865">
    <property type="term" value="P:amino acid transport"/>
    <property type="evidence" value="ECO:0007669"/>
    <property type="project" value="TreeGrafter"/>
</dbReference>
<dbReference type="CDD" id="cd13688">
    <property type="entry name" value="PBP2_GltI_DEBP"/>
    <property type="match status" value="1"/>
</dbReference>
<dbReference type="AlphaFoldDB" id="A0A7W2EVI5"/>
<keyword evidence="2" id="KW-0813">Transport</keyword>
<feature type="chain" id="PRO_5030791543" evidence="4">
    <location>
        <begin position="24"/>
        <end position="291"/>
    </location>
</feature>